<evidence type="ECO:0000313" key="4">
    <source>
        <dbReference type="Proteomes" id="UP000769766"/>
    </source>
</evidence>
<evidence type="ECO:0000256" key="1">
    <source>
        <dbReference type="SAM" id="MobiDB-lite"/>
    </source>
</evidence>
<dbReference type="Gene3D" id="1.50.10.20">
    <property type="match status" value="1"/>
</dbReference>
<dbReference type="AlphaFoldDB" id="A0A932CPU4"/>
<evidence type="ECO:0000256" key="2">
    <source>
        <dbReference type="SAM" id="SignalP"/>
    </source>
</evidence>
<organism evidence="3 4">
    <name type="scientific">Tectimicrobiota bacterium</name>
    <dbReference type="NCBI Taxonomy" id="2528274"/>
    <lineage>
        <taxon>Bacteria</taxon>
        <taxon>Pseudomonadati</taxon>
        <taxon>Nitrospinota/Tectimicrobiota group</taxon>
        <taxon>Candidatus Tectimicrobiota</taxon>
    </lineage>
</organism>
<dbReference type="SUPFAM" id="SSF48239">
    <property type="entry name" value="Terpenoid cyclases/Protein prenyltransferases"/>
    <property type="match status" value="1"/>
</dbReference>
<dbReference type="EMBL" id="JACPRF010000263">
    <property type="protein sequence ID" value="MBI2876936.1"/>
    <property type="molecule type" value="Genomic_DNA"/>
</dbReference>
<evidence type="ECO:0008006" key="5">
    <source>
        <dbReference type="Google" id="ProtNLM"/>
    </source>
</evidence>
<feature type="region of interest" description="Disordered" evidence="1">
    <location>
        <begin position="348"/>
        <end position="376"/>
    </location>
</feature>
<feature type="chain" id="PRO_5036720601" description="HEAT repeat domain-containing protein" evidence="2">
    <location>
        <begin position="30"/>
        <end position="376"/>
    </location>
</feature>
<reference evidence="3" key="1">
    <citation type="submission" date="2020-07" db="EMBL/GenBank/DDBJ databases">
        <title>Huge and variable diversity of episymbiotic CPR bacteria and DPANN archaea in groundwater ecosystems.</title>
        <authorList>
            <person name="He C.Y."/>
            <person name="Keren R."/>
            <person name="Whittaker M."/>
            <person name="Farag I.F."/>
            <person name="Doudna J."/>
            <person name="Cate J.H.D."/>
            <person name="Banfield J.F."/>
        </authorList>
    </citation>
    <scope>NUCLEOTIDE SEQUENCE</scope>
    <source>
        <strain evidence="3">NC_groundwater_672_Ag_B-0.1um_62_36</strain>
    </source>
</reference>
<gene>
    <name evidence="3" type="ORF">HYY20_08645</name>
</gene>
<protein>
    <recommendedName>
        <fullName evidence="5">HEAT repeat domain-containing protein</fullName>
    </recommendedName>
</protein>
<proteinExistence type="predicted"/>
<accession>A0A932CPU4</accession>
<comment type="caution">
    <text evidence="3">The sequence shown here is derived from an EMBL/GenBank/DDBJ whole genome shotgun (WGS) entry which is preliminary data.</text>
</comment>
<dbReference type="Proteomes" id="UP000769766">
    <property type="component" value="Unassembled WGS sequence"/>
</dbReference>
<feature type="signal peptide" evidence="2">
    <location>
        <begin position="1"/>
        <end position="29"/>
    </location>
</feature>
<sequence length="376" mass="40739">MRKRGWGSAWLILSIPIVLLLAAVPPAHADISDGGGRLVEIQSDNGTWDFIVTGRTAGDADGDENITGVTGLGLLAAFDETDNEAFLDAAVSTGNHLLEVFRLNPTSRPFPQDIEFLAALGDVSDLDREDRDAFEEAAEDWFENLRREFPRARDLIEHFIEVRGTRKALTLWDAASVIRAARAVGNRRYARQVAALAVSRSITREVEDTVDNGPADQSFRDTLMSRGSMLFALRRIGGGFTGSILRFRTFLVQNRESDGSWMEDTQVTAYALLGLSAFGRGRVGRVRISDAIEEGVGFLESMQLTTEPNGGFRSLLLTQEEKNAGFVEEEVSQVDSEAIQALAESGIADKRARKTASVSSGSGIGSSGLSPATPAK</sequence>
<evidence type="ECO:0000313" key="3">
    <source>
        <dbReference type="EMBL" id="MBI2876936.1"/>
    </source>
</evidence>
<name>A0A932CPU4_UNCTE</name>
<keyword evidence="2" id="KW-0732">Signal</keyword>
<dbReference type="InterPro" id="IPR008930">
    <property type="entry name" value="Terpenoid_cyclase/PrenylTrfase"/>
</dbReference>